<dbReference type="RefSeq" id="WP_239367389.1">
    <property type="nucleotide sequence ID" value="NZ_JAKREW010000018.1"/>
</dbReference>
<dbReference type="PROSITE" id="PS00330">
    <property type="entry name" value="HEMOLYSIN_CALCIUM"/>
    <property type="match status" value="5"/>
</dbReference>
<gene>
    <name evidence="4" type="ORF">L4923_17530</name>
</gene>
<accession>A0ABS9QHD4</accession>
<comment type="caution">
    <text evidence="4">The sequence shown here is derived from an EMBL/GenBank/DDBJ whole genome shotgun (WGS) entry which is preliminary data.</text>
</comment>
<protein>
    <submittedName>
        <fullName evidence="4">Calcium-binding protein</fullName>
    </submittedName>
</protein>
<sequence>MAYIPGTEKDDQLYGTNGRDQILGFGGKDRLFGFGGDDVIQGGAGDDRIEGNEGNDGLWGDAGRDELYGGTGNDTLHAGIGGDHLDGGAGIDTVNYADAQGYITLNLELGRGVGDPAYYPDRAQDTYVSIENADGSAFDDSMVGSAVANVLRGGGGNDFLSGEVGNDTLDGGTGRDRLYGGDGDDMLDGGAGGDKMWGGTGNDTYVIDHIEDRVDEADDGGIPPDGIDTVKSSYSVSLSNTTIFKGDIENLTLTGSGNLNGSGNDLDNVLTGNTGANRLDGRAGDDTLAGGFGNDTLVGGAGSDGFLFDTALNPRSNVDSIADFSVADDTIRLDNAIFAALTTPGTLDEDAFYIGAAAHDADDRVIYDPITGHLIYDANGDAAGGFTDFAVLDPGLALTNSDFIVV</sequence>
<comment type="subcellular location">
    <subcellularLocation>
        <location evidence="1">Secreted</location>
    </subcellularLocation>
</comment>
<name>A0ABS9QHD4_9HYPH</name>
<evidence type="ECO:0000256" key="1">
    <source>
        <dbReference type="ARBA" id="ARBA00004613"/>
    </source>
</evidence>
<evidence type="ECO:0000313" key="5">
    <source>
        <dbReference type="Proteomes" id="UP001201701"/>
    </source>
</evidence>
<dbReference type="InterPro" id="IPR018511">
    <property type="entry name" value="Hemolysin-typ_Ca-bd_CS"/>
</dbReference>
<organism evidence="4 5">
    <name type="scientific">Mesorhizobium retamae</name>
    <dbReference type="NCBI Taxonomy" id="2912854"/>
    <lineage>
        <taxon>Bacteria</taxon>
        <taxon>Pseudomonadati</taxon>
        <taxon>Pseudomonadota</taxon>
        <taxon>Alphaproteobacteria</taxon>
        <taxon>Hyphomicrobiales</taxon>
        <taxon>Phyllobacteriaceae</taxon>
        <taxon>Mesorhizobium</taxon>
    </lineage>
</organism>
<proteinExistence type="predicted"/>
<evidence type="ECO:0000256" key="3">
    <source>
        <dbReference type="SAM" id="MobiDB-lite"/>
    </source>
</evidence>
<dbReference type="PANTHER" id="PTHR38340:SF1">
    <property type="entry name" value="S-LAYER PROTEIN"/>
    <property type="match status" value="1"/>
</dbReference>
<dbReference type="EMBL" id="JAKREW010000018">
    <property type="protein sequence ID" value="MCG7506830.1"/>
    <property type="molecule type" value="Genomic_DNA"/>
</dbReference>
<dbReference type="Proteomes" id="UP001201701">
    <property type="component" value="Unassembled WGS sequence"/>
</dbReference>
<feature type="region of interest" description="Disordered" evidence="3">
    <location>
        <begin position="162"/>
        <end position="182"/>
    </location>
</feature>
<dbReference type="Pfam" id="PF00353">
    <property type="entry name" value="HemolysinCabind"/>
    <property type="match status" value="4"/>
</dbReference>
<dbReference type="InterPro" id="IPR050557">
    <property type="entry name" value="RTX_toxin/Mannuronan_C5-epim"/>
</dbReference>
<dbReference type="InterPro" id="IPR001343">
    <property type="entry name" value="Hemolysn_Ca-bd"/>
</dbReference>
<dbReference type="Gene3D" id="2.150.10.10">
    <property type="entry name" value="Serralysin-like metalloprotease, C-terminal"/>
    <property type="match status" value="5"/>
</dbReference>
<dbReference type="InterPro" id="IPR011049">
    <property type="entry name" value="Serralysin-like_metalloprot_C"/>
</dbReference>
<keyword evidence="2" id="KW-0964">Secreted</keyword>
<evidence type="ECO:0000256" key="2">
    <source>
        <dbReference type="ARBA" id="ARBA00022525"/>
    </source>
</evidence>
<evidence type="ECO:0000313" key="4">
    <source>
        <dbReference type="EMBL" id="MCG7506830.1"/>
    </source>
</evidence>
<dbReference type="SUPFAM" id="SSF51120">
    <property type="entry name" value="beta-Roll"/>
    <property type="match status" value="2"/>
</dbReference>
<reference evidence="4 5" key="1">
    <citation type="submission" date="2022-02" db="EMBL/GenBank/DDBJ databases">
        <title>Draft genome sequence of Mezorhizobium retamae strain IRAMC:0171 isolated from Retama raetam nodules.</title>
        <authorList>
            <person name="Bengaied R."/>
            <person name="Sbissi I."/>
            <person name="Huber K."/>
            <person name="Ghodbane F."/>
            <person name="Nouioui I."/>
            <person name="Tarhouni M."/>
            <person name="Gtari M."/>
        </authorList>
    </citation>
    <scope>NUCLEOTIDE SEQUENCE [LARGE SCALE GENOMIC DNA]</scope>
    <source>
        <strain evidence="4 5">IRAMC:0171</strain>
    </source>
</reference>
<dbReference type="PANTHER" id="PTHR38340">
    <property type="entry name" value="S-LAYER PROTEIN"/>
    <property type="match status" value="1"/>
</dbReference>
<feature type="region of interest" description="Disordered" evidence="3">
    <location>
        <begin position="42"/>
        <end position="63"/>
    </location>
</feature>
<dbReference type="PRINTS" id="PR00313">
    <property type="entry name" value="CABNDNGRPT"/>
</dbReference>
<keyword evidence="5" id="KW-1185">Reference proteome</keyword>